<dbReference type="PROSITE" id="PS50893">
    <property type="entry name" value="ABC_TRANSPORTER_2"/>
    <property type="match status" value="1"/>
</dbReference>
<keyword evidence="8" id="KW-0472">Membrane</keyword>
<evidence type="ECO:0000256" key="7">
    <source>
        <dbReference type="ARBA" id="ARBA00022967"/>
    </source>
</evidence>
<feature type="domain" description="ABC transporter" evidence="9">
    <location>
        <begin position="4"/>
        <end position="244"/>
    </location>
</feature>
<dbReference type="Pfam" id="PF00005">
    <property type="entry name" value="ABC_tran"/>
    <property type="match status" value="1"/>
</dbReference>
<evidence type="ECO:0000256" key="3">
    <source>
        <dbReference type="ARBA" id="ARBA00022448"/>
    </source>
</evidence>
<dbReference type="Gene3D" id="3.40.50.300">
    <property type="entry name" value="P-loop containing nucleotide triphosphate hydrolases"/>
    <property type="match status" value="1"/>
</dbReference>
<dbReference type="GO" id="GO:0016887">
    <property type="term" value="F:ATP hydrolysis activity"/>
    <property type="evidence" value="ECO:0007669"/>
    <property type="project" value="InterPro"/>
</dbReference>
<evidence type="ECO:0000313" key="10">
    <source>
        <dbReference type="EMBL" id="TEB05349.1"/>
    </source>
</evidence>
<dbReference type="GO" id="GO:0005524">
    <property type="term" value="F:ATP binding"/>
    <property type="evidence" value="ECO:0007669"/>
    <property type="project" value="UniProtKB-KW"/>
</dbReference>
<keyword evidence="7" id="KW-1278">Translocase</keyword>
<evidence type="ECO:0000256" key="8">
    <source>
        <dbReference type="ARBA" id="ARBA00023136"/>
    </source>
</evidence>
<reference evidence="10 11" key="1">
    <citation type="journal article" date="2018" name="Environ. Microbiol.">
        <title>Novel energy conservation strategies and behaviour of Pelotomaculum schinkii driving syntrophic propionate catabolism.</title>
        <authorList>
            <person name="Hidalgo-Ahumada C.A.P."/>
            <person name="Nobu M.K."/>
            <person name="Narihiro T."/>
            <person name="Tamaki H."/>
            <person name="Liu W.T."/>
            <person name="Kamagata Y."/>
            <person name="Stams A.J.M."/>
            <person name="Imachi H."/>
            <person name="Sousa D.Z."/>
        </authorList>
    </citation>
    <scope>NUCLEOTIDE SEQUENCE [LARGE SCALE GENOMIC DNA]</scope>
    <source>
        <strain evidence="10 11">HH</strain>
    </source>
</reference>
<dbReference type="Proteomes" id="UP000298324">
    <property type="component" value="Unassembled WGS sequence"/>
</dbReference>
<dbReference type="GO" id="GO:0043190">
    <property type="term" value="C:ATP-binding cassette (ABC) transporter complex"/>
    <property type="evidence" value="ECO:0007669"/>
    <property type="project" value="TreeGrafter"/>
</dbReference>
<name>A0A4Y7R9F2_9FIRM</name>
<evidence type="ECO:0000313" key="11">
    <source>
        <dbReference type="Proteomes" id="UP000298324"/>
    </source>
</evidence>
<evidence type="ECO:0000256" key="2">
    <source>
        <dbReference type="ARBA" id="ARBA00005417"/>
    </source>
</evidence>
<dbReference type="EC" id="3.6.3.-" evidence="10"/>
<dbReference type="EMBL" id="QFGA01000002">
    <property type="protein sequence ID" value="TEB05349.1"/>
    <property type="molecule type" value="Genomic_DNA"/>
</dbReference>
<dbReference type="InterPro" id="IPR003439">
    <property type="entry name" value="ABC_transporter-like_ATP-bd"/>
</dbReference>
<accession>A0A4Y7R9F2</accession>
<protein>
    <submittedName>
        <fullName evidence="10">Energy-coupling factor transporter ATP-binding protein EcfA2</fullName>
        <ecNumber evidence="10">3.6.3.-</ecNumber>
    </submittedName>
</protein>
<dbReference type="CDD" id="cd03225">
    <property type="entry name" value="ABC_cobalt_CbiO_domain1"/>
    <property type="match status" value="1"/>
</dbReference>
<dbReference type="InterPro" id="IPR015856">
    <property type="entry name" value="ABC_transpr_CbiO/EcfA_su"/>
</dbReference>
<dbReference type="InterPro" id="IPR017871">
    <property type="entry name" value="ABC_transporter-like_CS"/>
</dbReference>
<keyword evidence="6 10" id="KW-0067">ATP-binding</keyword>
<keyword evidence="3" id="KW-0813">Transport</keyword>
<keyword evidence="10" id="KW-0378">Hydrolase</keyword>
<evidence type="ECO:0000256" key="4">
    <source>
        <dbReference type="ARBA" id="ARBA00022475"/>
    </source>
</evidence>
<sequence length="282" mass="31205">MPLLEIKNFTFSYPQSPQPALKDINFSVAKGEFIGITGPTGAGKTTLACCLNGIIPHFQGGRLQGRIDLQRTSIFEHSTAQISRLVGSVFQDSEAQIISTEVEQELAFGPENLGFPPREIERRISEALELVGITELRNRPTINLSGGEKQRVAIAAALAMLPEILLLDEPTSELDPVGTEEIFQVLSHLNRAHGITILMIEQKTEQLAAYANRILVLNGGTVALEGEPWQVFARQNELEEIGVRIPQVTRLASMLGGHDKYSLPLTVEQCRIFVERMLRRQI</sequence>
<dbReference type="PANTHER" id="PTHR43553">
    <property type="entry name" value="HEAVY METAL TRANSPORTER"/>
    <property type="match status" value="1"/>
</dbReference>
<proteinExistence type="inferred from homology"/>
<dbReference type="InterPro" id="IPR027417">
    <property type="entry name" value="P-loop_NTPase"/>
</dbReference>
<organism evidence="10 11">
    <name type="scientific">Pelotomaculum schinkii</name>
    <dbReference type="NCBI Taxonomy" id="78350"/>
    <lineage>
        <taxon>Bacteria</taxon>
        <taxon>Bacillati</taxon>
        <taxon>Bacillota</taxon>
        <taxon>Clostridia</taxon>
        <taxon>Eubacteriales</taxon>
        <taxon>Desulfotomaculaceae</taxon>
        <taxon>Pelotomaculum</taxon>
    </lineage>
</organism>
<comment type="caution">
    <text evidence="10">The sequence shown here is derived from an EMBL/GenBank/DDBJ whole genome shotgun (WGS) entry which is preliminary data.</text>
</comment>
<dbReference type="SUPFAM" id="SSF52540">
    <property type="entry name" value="P-loop containing nucleoside triphosphate hydrolases"/>
    <property type="match status" value="1"/>
</dbReference>
<gene>
    <name evidence="10" type="primary">ecfA2_3</name>
    <name evidence="10" type="ORF">Psch_02390</name>
</gene>
<evidence type="ECO:0000259" key="9">
    <source>
        <dbReference type="PROSITE" id="PS50893"/>
    </source>
</evidence>
<dbReference type="PROSITE" id="PS00211">
    <property type="entry name" value="ABC_TRANSPORTER_1"/>
    <property type="match status" value="1"/>
</dbReference>
<evidence type="ECO:0000256" key="1">
    <source>
        <dbReference type="ARBA" id="ARBA00004202"/>
    </source>
</evidence>
<dbReference type="RefSeq" id="WP_190258820.1">
    <property type="nucleotide sequence ID" value="NZ_QFGA01000002.1"/>
</dbReference>
<dbReference type="PANTHER" id="PTHR43553:SF24">
    <property type="entry name" value="ENERGY-COUPLING FACTOR TRANSPORTER ATP-BINDING PROTEIN ECFA1"/>
    <property type="match status" value="1"/>
</dbReference>
<dbReference type="AlphaFoldDB" id="A0A4Y7R9F2"/>
<dbReference type="InterPro" id="IPR003593">
    <property type="entry name" value="AAA+_ATPase"/>
</dbReference>
<evidence type="ECO:0000256" key="6">
    <source>
        <dbReference type="ARBA" id="ARBA00022840"/>
    </source>
</evidence>
<keyword evidence="4" id="KW-1003">Cell membrane</keyword>
<dbReference type="GO" id="GO:0042626">
    <property type="term" value="F:ATPase-coupled transmembrane transporter activity"/>
    <property type="evidence" value="ECO:0007669"/>
    <property type="project" value="TreeGrafter"/>
</dbReference>
<dbReference type="SMART" id="SM00382">
    <property type="entry name" value="AAA"/>
    <property type="match status" value="1"/>
</dbReference>
<dbReference type="InterPro" id="IPR050095">
    <property type="entry name" value="ECF_ABC_transporter_ATP-bd"/>
</dbReference>
<keyword evidence="5" id="KW-0547">Nucleotide-binding</keyword>
<comment type="similarity">
    <text evidence="2">Belongs to the ABC transporter superfamily.</text>
</comment>
<dbReference type="FunFam" id="3.40.50.300:FF:000224">
    <property type="entry name" value="Energy-coupling factor transporter ATP-binding protein EcfA"/>
    <property type="match status" value="1"/>
</dbReference>
<evidence type="ECO:0000256" key="5">
    <source>
        <dbReference type="ARBA" id="ARBA00022741"/>
    </source>
</evidence>
<comment type="subcellular location">
    <subcellularLocation>
        <location evidence="1">Cell membrane</location>
        <topology evidence="1">Peripheral membrane protein</topology>
    </subcellularLocation>
</comment>
<keyword evidence="11" id="KW-1185">Reference proteome</keyword>